<dbReference type="WBParaSite" id="sdigi.contig402.g8068.t1">
    <property type="protein sequence ID" value="sdigi.contig402.g8068.t1"/>
    <property type="gene ID" value="sdigi.contig402.g8068"/>
</dbReference>
<evidence type="ECO:0000313" key="3">
    <source>
        <dbReference type="WBParaSite" id="sdigi.contig402.g8068.t1"/>
    </source>
</evidence>
<accession>A0A915PT28</accession>
<proteinExistence type="predicted"/>
<reference evidence="3" key="1">
    <citation type="submission" date="2022-11" db="UniProtKB">
        <authorList>
            <consortium name="WormBaseParasite"/>
        </authorList>
    </citation>
    <scope>IDENTIFICATION</scope>
</reference>
<organism evidence="2 3">
    <name type="scientific">Setaria digitata</name>
    <dbReference type="NCBI Taxonomy" id="48799"/>
    <lineage>
        <taxon>Eukaryota</taxon>
        <taxon>Metazoa</taxon>
        <taxon>Ecdysozoa</taxon>
        <taxon>Nematoda</taxon>
        <taxon>Chromadorea</taxon>
        <taxon>Rhabditida</taxon>
        <taxon>Spirurina</taxon>
        <taxon>Spiruromorpha</taxon>
        <taxon>Filarioidea</taxon>
        <taxon>Setariidae</taxon>
        <taxon>Setaria</taxon>
    </lineage>
</organism>
<dbReference type="AlphaFoldDB" id="A0A915PT28"/>
<evidence type="ECO:0000313" key="2">
    <source>
        <dbReference type="Proteomes" id="UP000887581"/>
    </source>
</evidence>
<feature type="region of interest" description="Disordered" evidence="1">
    <location>
        <begin position="60"/>
        <end position="90"/>
    </location>
</feature>
<protein>
    <submittedName>
        <fullName evidence="3">Uncharacterized protein</fullName>
    </submittedName>
</protein>
<dbReference type="Proteomes" id="UP000887581">
    <property type="component" value="Unplaced"/>
</dbReference>
<name>A0A915PT28_9BILA</name>
<evidence type="ECO:0000256" key="1">
    <source>
        <dbReference type="SAM" id="MobiDB-lite"/>
    </source>
</evidence>
<sequence length="170" mass="19736">MDSSSTSITSSKHSSESIWDMKSMRKNLEEFEYEDIFGREIAKKTLVPVRIENDTDSMSFRTSSTANQLNRSPTVPSFPNASNHRSSSFDMSAIKNEMRKIEKTIPLKDDEKELEATKEENLAYPLFIGPYTICGRTFFRRYRSGQGHAEYISKCSLEQRYRGTFRTMRR</sequence>
<keyword evidence="2" id="KW-1185">Reference proteome</keyword>